<reference evidence="1" key="2">
    <citation type="journal article" date="2015" name="Data Brief">
        <title>Shoot transcriptome of the giant reed, Arundo donax.</title>
        <authorList>
            <person name="Barrero R.A."/>
            <person name="Guerrero F.D."/>
            <person name="Moolhuijzen P."/>
            <person name="Goolsby J.A."/>
            <person name="Tidwell J."/>
            <person name="Bellgard S.E."/>
            <person name="Bellgard M.I."/>
        </authorList>
    </citation>
    <scope>NUCLEOTIDE SEQUENCE</scope>
    <source>
        <tissue evidence="1">Shoot tissue taken approximately 20 cm above the soil surface</tissue>
    </source>
</reference>
<protein>
    <submittedName>
        <fullName evidence="1">Uncharacterized protein</fullName>
    </submittedName>
</protein>
<organism evidence="1">
    <name type="scientific">Arundo donax</name>
    <name type="common">Giant reed</name>
    <name type="synonym">Donax arundinaceus</name>
    <dbReference type="NCBI Taxonomy" id="35708"/>
    <lineage>
        <taxon>Eukaryota</taxon>
        <taxon>Viridiplantae</taxon>
        <taxon>Streptophyta</taxon>
        <taxon>Embryophyta</taxon>
        <taxon>Tracheophyta</taxon>
        <taxon>Spermatophyta</taxon>
        <taxon>Magnoliopsida</taxon>
        <taxon>Liliopsida</taxon>
        <taxon>Poales</taxon>
        <taxon>Poaceae</taxon>
        <taxon>PACMAD clade</taxon>
        <taxon>Arundinoideae</taxon>
        <taxon>Arundineae</taxon>
        <taxon>Arundo</taxon>
    </lineage>
</organism>
<reference evidence="1" key="1">
    <citation type="submission" date="2014-09" db="EMBL/GenBank/DDBJ databases">
        <authorList>
            <person name="Magalhaes I.L.F."/>
            <person name="Oliveira U."/>
            <person name="Santos F.R."/>
            <person name="Vidigal T.H.D.A."/>
            <person name="Brescovit A.D."/>
            <person name="Santos A.J."/>
        </authorList>
    </citation>
    <scope>NUCLEOTIDE SEQUENCE</scope>
    <source>
        <tissue evidence="1">Shoot tissue taken approximately 20 cm above the soil surface</tissue>
    </source>
</reference>
<dbReference type="EMBL" id="GBRH01164903">
    <property type="protein sequence ID" value="JAE32993.1"/>
    <property type="molecule type" value="Transcribed_RNA"/>
</dbReference>
<accession>A0A0A9HJD2</accession>
<dbReference type="AlphaFoldDB" id="A0A0A9HJD2"/>
<sequence length="53" mass="5813">MKIVSQSNYCNRTTPPLAIPSGLPAIDSTNTLRDTLSHIGHRVSQCAHQKLHC</sequence>
<name>A0A0A9HJD2_ARUDO</name>
<evidence type="ECO:0000313" key="1">
    <source>
        <dbReference type="EMBL" id="JAE32993.1"/>
    </source>
</evidence>
<proteinExistence type="predicted"/>